<sequence length="429" mass="45088">MAEESGARSRPSRRAFLTAAATGGAGFAAGAAGATLLAGPPANGQAGAQDGRAGGGAGNGRVPRGSFRGEHQPGVLTGPALACLVAAFHCRDRDRTALAGTLRTLSDEMDALMAGRAPAPNAATLPPSDSSLLLGQGDQPALVTLSVGASLFDARYGLADRRPAELHPMGLLANDRLDPARTHGDLLVLVQGDHPDVCLHALRRLTGAAGDSLRLAWSQDGFARPDALATAGATDNRNLLGFKDGTGNPDAGNAALMDRAVWVGAGDGEPAWALGGTYVAVRLIRMFVERWDRTSLAAQERVMGRRKDSGAPLDGSRETDLPRYADDPRGERIPLDAHIRLANPRTAGPEKAMLRRGFNYSRGLDADGLLDQGLVFVSYQRRLVNFLQAQERLKGEPMEAFTRPEGGGFFYALPGARDGYLGQGLVEDQ</sequence>
<dbReference type="InterPro" id="IPR011008">
    <property type="entry name" value="Dimeric_a/b-barrel"/>
</dbReference>
<dbReference type="InterPro" id="IPR048328">
    <property type="entry name" value="Dyp_perox_C"/>
</dbReference>
<comment type="similarity">
    <text evidence="8">Belongs to the DyP-type peroxidase family.</text>
</comment>
<evidence type="ECO:0000256" key="6">
    <source>
        <dbReference type="ARBA" id="ARBA00023002"/>
    </source>
</evidence>
<dbReference type="OrthoDB" id="9781066at2"/>
<dbReference type="GO" id="GO:0005829">
    <property type="term" value="C:cytosol"/>
    <property type="evidence" value="ECO:0007669"/>
    <property type="project" value="TreeGrafter"/>
</dbReference>
<evidence type="ECO:0000256" key="2">
    <source>
        <dbReference type="ARBA" id="ARBA00022559"/>
    </source>
</evidence>
<keyword evidence="4" id="KW-0479">Metal-binding</keyword>
<evidence type="ECO:0000256" key="5">
    <source>
        <dbReference type="ARBA" id="ARBA00022729"/>
    </source>
</evidence>
<dbReference type="SUPFAM" id="SSF54909">
    <property type="entry name" value="Dimeric alpha+beta barrel"/>
    <property type="match status" value="1"/>
</dbReference>
<evidence type="ECO:0000256" key="7">
    <source>
        <dbReference type="ARBA" id="ARBA00023004"/>
    </source>
</evidence>
<dbReference type="GO" id="GO:0004601">
    <property type="term" value="F:peroxidase activity"/>
    <property type="evidence" value="ECO:0007669"/>
    <property type="project" value="UniProtKB-KW"/>
</dbReference>
<gene>
    <name evidence="12" type="ORF">B0I32_12536</name>
</gene>
<evidence type="ECO:0000313" key="12">
    <source>
        <dbReference type="EMBL" id="PRX55816.1"/>
    </source>
</evidence>
<evidence type="ECO:0000256" key="1">
    <source>
        <dbReference type="ARBA" id="ARBA00001970"/>
    </source>
</evidence>
<dbReference type="Proteomes" id="UP000238312">
    <property type="component" value="Unassembled WGS sequence"/>
</dbReference>
<name>A0A2T0ME36_9ACTN</name>
<protein>
    <submittedName>
        <fullName evidence="12">Deferrochelatase/peroxidase EfeB</fullName>
    </submittedName>
</protein>
<evidence type="ECO:0000259" key="11">
    <source>
        <dbReference type="Pfam" id="PF20628"/>
    </source>
</evidence>
<dbReference type="EMBL" id="PVNG01000025">
    <property type="protein sequence ID" value="PRX55816.1"/>
    <property type="molecule type" value="Genomic_DNA"/>
</dbReference>
<reference evidence="12 13" key="1">
    <citation type="submission" date="2018-03" db="EMBL/GenBank/DDBJ databases">
        <title>Genomic Encyclopedia of Type Strains, Phase III (KMG-III): the genomes of soil and plant-associated and newly described type strains.</title>
        <authorList>
            <person name="Whitman W."/>
        </authorList>
    </citation>
    <scope>NUCLEOTIDE SEQUENCE [LARGE SCALE GENOMIC DNA]</scope>
    <source>
        <strain evidence="12 13">CGMCC 4.7104</strain>
    </source>
</reference>
<dbReference type="RefSeq" id="WP_106249954.1">
    <property type="nucleotide sequence ID" value="NZ_PVNG01000025.1"/>
</dbReference>
<dbReference type="PROSITE" id="PS51404">
    <property type="entry name" value="DYP_PEROXIDASE"/>
    <property type="match status" value="1"/>
</dbReference>
<feature type="domain" description="Dyp-type peroxidase N-terminal" evidence="10">
    <location>
        <begin position="72"/>
        <end position="222"/>
    </location>
</feature>
<keyword evidence="7" id="KW-0408">Iron</keyword>
<dbReference type="InterPro" id="IPR006311">
    <property type="entry name" value="TAT_signal"/>
</dbReference>
<keyword evidence="5" id="KW-0732">Signal</keyword>
<evidence type="ECO:0000256" key="8">
    <source>
        <dbReference type="ARBA" id="ARBA00025737"/>
    </source>
</evidence>
<dbReference type="PROSITE" id="PS51318">
    <property type="entry name" value="TAT"/>
    <property type="match status" value="1"/>
</dbReference>
<dbReference type="Pfam" id="PF04261">
    <property type="entry name" value="Dyp_perox_N"/>
    <property type="match status" value="1"/>
</dbReference>
<evidence type="ECO:0000313" key="13">
    <source>
        <dbReference type="Proteomes" id="UP000238312"/>
    </source>
</evidence>
<comment type="cofactor">
    <cofactor evidence="1">
        <name>heme b</name>
        <dbReference type="ChEBI" id="CHEBI:60344"/>
    </cofactor>
</comment>
<organism evidence="12 13">
    <name type="scientific">Nonomuraea fuscirosea</name>
    <dbReference type="NCBI Taxonomy" id="1291556"/>
    <lineage>
        <taxon>Bacteria</taxon>
        <taxon>Bacillati</taxon>
        <taxon>Actinomycetota</taxon>
        <taxon>Actinomycetes</taxon>
        <taxon>Streptosporangiales</taxon>
        <taxon>Streptosporangiaceae</taxon>
        <taxon>Nonomuraea</taxon>
    </lineage>
</organism>
<feature type="compositionally biased region" description="Low complexity" evidence="9">
    <location>
        <begin position="36"/>
        <end position="51"/>
    </location>
</feature>
<dbReference type="NCBIfam" id="TIGR01413">
    <property type="entry name" value="Dyp_perox_fam"/>
    <property type="match status" value="1"/>
</dbReference>
<evidence type="ECO:0000256" key="9">
    <source>
        <dbReference type="SAM" id="MobiDB-lite"/>
    </source>
</evidence>
<comment type="caution">
    <text evidence="12">The sequence shown here is derived from an EMBL/GenBank/DDBJ whole genome shotgun (WGS) entry which is preliminary data.</text>
</comment>
<dbReference type="InterPro" id="IPR048327">
    <property type="entry name" value="Dyp_perox_N"/>
</dbReference>
<dbReference type="GO" id="GO:0046872">
    <property type="term" value="F:metal ion binding"/>
    <property type="evidence" value="ECO:0007669"/>
    <property type="project" value="UniProtKB-KW"/>
</dbReference>
<proteinExistence type="inferred from homology"/>
<dbReference type="GO" id="GO:0020037">
    <property type="term" value="F:heme binding"/>
    <property type="evidence" value="ECO:0007669"/>
    <property type="project" value="InterPro"/>
</dbReference>
<keyword evidence="13" id="KW-1185">Reference proteome</keyword>
<feature type="region of interest" description="Disordered" evidence="9">
    <location>
        <begin position="301"/>
        <end position="330"/>
    </location>
</feature>
<evidence type="ECO:0000256" key="4">
    <source>
        <dbReference type="ARBA" id="ARBA00022723"/>
    </source>
</evidence>
<feature type="domain" description="Dyp-type peroxidase C-terminal" evidence="11">
    <location>
        <begin position="235"/>
        <end position="416"/>
    </location>
</feature>
<accession>A0A2T0ME36</accession>
<dbReference type="InterPro" id="IPR006314">
    <property type="entry name" value="Dyp_peroxidase"/>
</dbReference>
<dbReference type="AlphaFoldDB" id="A0A2T0ME36"/>
<dbReference type="Pfam" id="PF20628">
    <property type="entry name" value="Dyp_perox_C"/>
    <property type="match status" value="1"/>
</dbReference>
<keyword evidence="3" id="KW-0349">Heme</keyword>
<dbReference type="PANTHER" id="PTHR30521">
    <property type="entry name" value="DEFERROCHELATASE/PEROXIDASE"/>
    <property type="match status" value="1"/>
</dbReference>
<keyword evidence="6" id="KW-0560">Oxidoreductase</keyword>
<evidence type="ECO:0000256" key="3">
    <source>
        <dbReference type="ARBA" id="ARBA00022617"/>
    </source>
</evidence>
<feature type="compositionally biased region" description="Basic and acidic residues" evidence="9">
    <location>
        <begin position="302"/>
        <end position="330"/>
    </location>
</feature>
<keyword evidence="2 12" id="KW-0575">Peroxidase</keyword>
<dbReference type="PANTHER" id="PTHR30521:SF4">
    <property type="entry name" value="DEFERROCHELATASE"/>
    <property type="match status" value="1"/>
</dbReference>
<feature type="region of interest" description="Disordered" evidence="9">
    <location>
        <begin position="36"/>
        <end position="73"/>
    </location>
</feature>
<evidence type="ECO:0000259" key="10">
    <source>
        <dbReference type="Pfam" id="PF04261"/>
    </source>
</evidence>